<dbReference type="Gene3D" id="3.40.50.1980">
    <property type="entry name" value="Nitrogenase molybdenum iron protein domain"/>
    <property type="match status" value="2"/>
</dbReference>
<dbReference type="EMBL" id="CP102774">
    <property type="protein sequence ID" value="UZF86469.1"/>
    <property type="molecule type" value="Genomic_DNA"/>
</dbReference>
<proteinExistence type="predicted"/>
<protein>
    <submittedName>
        <fullName evidence="3">ABC transporter substrate-binding protein</fullName>
    </submittedName>
</protein>
<dbReference type="InterPro" id="IPR050902">
    <property type="entry name" value="ABC_Transporter_SBP"/>
</dbReference>
<keyword evidence="1" id="KW-0732">Signal</keyword>
<dbReference type="AlphaFoldDB" id="A0A9E7ZX53"/>
<name>A0A9E7ZX53_9HYPH</name>
<organism evidence="3">
    <name type="scientific">Bosea sp. NBC_00436</name>
    <dbReference type="NCBI Taxonomy" id="2969620"/>
    <lineage>
        <taxon>Bacteria</taxon>
        <taxon>Pseudomonadati</taxon>
        <taxon>Pseudomonadota</taxon>
        <taxon>Alphaproteobacteria</taxon>
        <taxon>Hyphomicrobiales</taxon>
        <taxon>Boseaceae</taxon>
        <taxon>Bosea</taxon>
    </lineage>
</organism>
<dbReference type="PROSITE" id="PS50983">
    <property type="entry name" value="FE_B12_PBP"/>
    <property type="match status" value="1"/>
</dbReference>
<evidence type="ECO:0000256" key="1">
    <source>
        <dbReference type="SAM" id="SignalP"/>
    </source>
</evidence>
<dbReference type="Pfam" id="PF01497">
    <property type="entry name" value="Peripla_BP_2"/>
    <property type="match status" value="1"/>
</dbReference>
<dbReference type="PANTHER" id="PTHR30535">
    <property type="entry name" value="VITAMIN B12-BINDING PROTEIN"/>
    <property type="match status" value="1"/>
</dbReference>
<feature type="chain" id="PRO_5038760820" evidence="1">
    <location>
        <begin position="23"/>
        <end position="370"/>
    </location>
</feature>
<feature type="signal peptide" evidence="1">
    <location>
        <begin position="1"/>
        <end position="22"/>
    </location>
</feature>
<sequence>MILDRRSLILGGLSLPVLPAMAADPVVTTDVLGRTVKLAAPAKRIVLAQGRQLNALGLIHPHPISILAGWGSDLERQNPDGLARYRARFPAIDALPLVGDGGTAAGFSLERAIALGPDLVVLSKSLAGTRRGPGDLVEKLEAAGIPVAVVDFFLEPLRDTVPSLKALGILTGQQEQAERLIAFYEKRMKRIASRVADAKRPSVFIHAHAGGYDCCMTAGQGTFNEFIQAAGGRNIAAAMLPGTTGQIGLEQLIGADPDVYIATGGTHLAKLGGLMLGLGVSEKDAAASFAKLLGTPSLKMLSAIGERRAFGFWHLFNDTPLHVVAIEALAKWLHPERFADIDPAATLAEGARFSAIPLDGTLWIAAPPKA</sequence>
<dbReference type="SUPFAM" id="SSF53807">
    <property type="entry name" value="Helical backbone' metal receptor"/>
    <property type="match status" value="1"/>
</dbReference>
<feature type="domain" description="Fe/B12 periplasmic-binding" evidence="2">
    <location>
        <begin position="34"/>
        <end position="341"/>
    </location>
</feature>
<evidence type="ECO:0000259" key="2">
    <source>
        <dbReference type="PROSITE" id="PS50983"/>
    </source>
</evidence>
<evidence type="ECO:0000313" key="3">
    <source>
        <dbReference type="EMBL" id="UZF86469.1"/>
    </source>
</evidence>
<dbReference type="PANTHER" id="PTHR30535:SF34">
    <property type="entry name" value="MOLYBDATE-BINDING PROTEIN MOLA"/>
    <property type="match status" value="1"/>
</dbReference>
<gene>
    <name evidence="3" type="ORF">NWE54_22250</name>
</gene>
<reference evidence="3" key="1">
    <citation type="submission" date="2022-08" db="EMBL/GenBank/DDBJ databases">
        <title>Complete Genome Sequences of 2 Bosea sp. soil isolates.</title>
        <authorList>
            <person name="Alvarez Arevalo M."/>
            <person name="Sterndorff E.B."/>
            <person name="Faurdal D."/>
            <person name="Joergensen T.S."/>
            <person name="Weber T."/>
        </authorList>
    </citation>
    <scope>NUCLEOTIDE SEQUENCE</scope>
    <source>
        <strain evidence="3">NBC_00436</strain>
    </source>
</reference>
<accession>A0A9E7ZX53</accession>
<dbReference type="InterPro" id="IPR002491">
    <property type="entry name" value="ABC_transptr_periplasmic_BD"/>
</dbReference>